<dbReference type="Gene3D" id="2.60.40.420">
    <property type="entry name" value="Cupredoxins - blue copper proteins"/>
    <property type="match status" value="2"/>
</dbReference>
<keyword evidence="2" id="KW-0560">Oxidoreductase</keyword>
<dbReference type="Proteomes" id="UP000292958">
    <property type="component" value="Unassembled WGS sequence"/>
</dbReference>
<dbReference type="PROSITE" id="PS51318">
    <property type="entry name" value="TAT"/>
    <property type="match status" value="1"/>
</dbReference>
<dbReference type="EMBL" id="SHKW01000001">
    <property type="protein sequence ID" value="RZU39282.1"/>
    <property type="molecule type" value="Genomic_DNA"/>
</dbReference>
<evidence type="ECO:0000259" key="5">
    <source>
        <dbReference type="Pfam" id="PF00394"/>
    </source>
</evidence>
<dbReference type="InterPro" id="IPR033138">
    <property type="entry name" value="Cu_oxidase_CS"/>
</dbReference>
<feature type="region of interest" description="Disordered" evidence="4">
    <location>
        <begin position="410"/>
        <end position="432"/>
    </location>
</feature>
<dbReference type="NCBIfam" id="TIGR01480">
    <property type="entry name" value="copper_res_A"/>
    <property type="match status" value="1"/>
</dbReference>
<evidence type="ECO:0000259" key="6">
    <source>
        <dbReference type="Pfam" id="PF07732"/>
    </source>
</evidence>
<name>A0A4Q7YNF0_9BACT</name>
<dbReference type="OrthoDB" id="9757546at2"/>
<dbReference type="InterPro" id="IPR045087">
    <property type="entry name" value="Cu-oxidase_fam"/>
</dbReference>
<feature type="domain" description="Plastocyanin-like" evidence="6">
    <location>
        <begin position="67"/>
        <end position="175"/>
    </location>
</feature>
<comment type="caution">
    <text evidence="7">The sequence shown here is derived from an EMBL/GenBank/DDBJ whole genome shotgun (WGS) entry which is preliminary data.</text>
</comment>
<dbReference type="PANTHER" id="PTHR11709:SF394">
    <property type="entry name" value="FI03373P-RELATED"/>
    <property type="match status" value="1"/>
</dbReference>
<sequence length="476" mass="52405">MVRETTSTGRRLPSRRQFVQGLAAGGVIAGLEWGGFPAFGEAGQKPEHRSPAMLTGNHFELSVDRLPVNFTGKNSTAVAVNGSVPGPTLRWREGEVVTVAVTNRLKTPTSIHWHGMRIPAEMDGVPGLSFAGIAPGERFVYRIPVVQSGTYWYHSHSGGQEQQGMTGALIVERKEKDPIEFDREYVVMLTDWTDTDPETVLSNLKQNSDYYNYRQRTAGTFFSDVKKNGLRPTLSERLMWGRMNMTPTDILDVSGSTYTYLLNGNTPKANWTALFKSGERVRLRFINASAMTFFDVRIPNLPMTVVQSDGNDVEPVTVDEFRIGLAETYDVIVEPQDNTAYTIFAQAQDRTGYARATLAPRLDMTAEVPPMDPRPVRTMQAMGMTMAGMKMSGMKSISGMKGMDMAGMDKSDMKGMNMSVTKDTNKSGMKGMDMSGMKGMDTPNMLMGDPTGATPFPQPGPHTDPAAQRFVQGDQV</sequence>
<accession>A0A4Q7YNF0</accession>
<feature type="region of interest" description="Disordered" evidence="4">
    <location>
        <begin position="447"/>
        <end position="476"/>
    </location>
</feature>
<gene>
    <name evidence="7" type="ORF">BDD14_0643</name>
</gene>
<dbReference type="RefSeq" id="WP_130417516.1">
    <property type="nucleotide sequence ID" value="NZ_SHKW01000001.1"/>
</dbReference>
<evidence type="ECO:0000256" key="3">
    <source>
        <dbReference type="ARBA" id="ARBA00023008"/>
    </source>
</evidence>
<dbReference type="GO" id="GO:0016491">
    <property type="term" value="F:oxidoreductase activity"/>
    <property type="evidence" value="ECO:0007669"/>
    <property type="project" value="UniProtKB-KW"/>
</dbReference>
<dbReference type="PANTHER" id="PTHR11709">
    <property type="entry name" value="MULTI-COPPER OXIDASE"/>
    <property type="match status" value="1"/>
</dbReference>
<evidence type="ECO:0000256" key="1">
    <source>
        <dbReference type="ARBA" id="ARBA00022723"/>
    </source>
</evidence>
<dbReference type="Pfam" id="PF00394">
    <property type="entry name" value="Cu-oxidase"/>
    <property type="match status" value="1"/>
</dbReference>
<dbReference type="SUPFAM" id="SSF49503">
    <property type="entry name" value="Cupredoxins"/>
    <property type="match status" value="2"/>
</dbReference>
<dbReference type="InterPro" id="IPR034282">
    <property type="entry name" value="CuRO_2_CopA"/>
</dbReference>
<dbReference type="GO" id="GO:0005507">
    <property type="term" value="F:copper ion binding"/>
    <property type="evidence" value="ECO:0007669"/>
    <property type="project" value="InterPro"/>
</dbReference>
<reference evidence="7 8" key="1">
    <citation type="submission" date="2019-02" db="EMBL/GenBank/DDBJ databases">
        <title>Genomic Encyclopedia of Archaeal and Bacterial Type Strains, Phase II (KMG-II): from individual species to whole genera.</title>
        <authorList>
            <person name="Goeker M."/>
        </authorList>
    </citation>
    <scope>NUCLEOTIDE SEQUENCE [LARGE SCALE GENOMIC DNA]</scope>
    <source>
        <strain evidence="7 8">DSM 18101</strain>
    </source>
</reference>
<dbReference type="Pfam" id="PF07732">
    <property type="entry name" value="Cu-oxidase_3"/>
    <property type="match status" value="1"/>
</dbReference>
<keyword evidence="3" id="KW-0186">Copper</keyword>
<dbReference type="PROSITE" id="PS00079">
    <property type="entry name" value="MULTICOPPER_OXIDASE1"/>
    <property type="match status" value="1"/>
</dbReference>
<dbReference type="InterPro" id="IPR001117">
    <property type="entry name" value="Cu-oxidase_2nd"/>
</dbReference>
<evidence type="ECO:0000256" key="2">
    <source>
        <dbReference type="ARBA" id="ARBA00023002"/>
    </source>
</evidence>
<evidence type="ECO:0000313" key="7">
    <source>
        <dbReference type="EMBL" id="RZU39282.1"/>
    </source>
</evidence>
<dbReference type="InterPro" id="IPR006311">
    <property type="entry name" value="TAT_signal"/>
</dbReference>
<keyword evidence="8" id="KW-1185">Reference proteome</keyword>
<dbReference type="InterPro" id="IPR011707">
    <property type="entry name" value="Cu-oxidase-like_N"/>
</dbReference>
<proteinExistence type="predicted"/>
<feature type="domain" description="Plastocyanin-like" evidence="5">
    <location>
        <begin position="184"/>
        <end position="358"/>
    </location>
</feature>
<keyword evidence="1" id="KW-0479">Metal-binding</keyword>
<evidence type="ECO:0000313" key="8">
    <source>
        <dbReference type="Proteomes" id="UP000292958"/>
    </source>
</evidence>
<dbReference type="InterPro" id="IPR006376">
    <property type="entry name" value="Cu-R_CopA"/>
</dbReference>
<dbReference type="InterPro" id="IPR008972">
    <property type="entry name" value="Cupredoxin"/>
</dbReference>
<organism evidence="7 8">
    <name type="scientific">Edaphobacter modestus</name>
    <dbReference type="NCBI Taxonomy" id="388466"/>
    <lineage>
        <taxon>Bacteria</taxon>
        <taxon>Pseudomonadati</taxon>
        <taxon>Acidobacteriota</taxon>
        <taxon>Terriglobia</taxon>
        <taxon>Terriglobales</taxon>
        <taxon>Acidobacteriaceae</taxon>
        <taxon>Edaphobacter</taxon>
    </lineage>
</organism>
<evidence type="ECO:0000256" key="4">
    <source>
        <dbReference type="SAM" id="MobiDB-lite"/>
    </source>
</evidence>
<protein>
    <submittedName>
        <fullName evidence="7">CopA family copper-resistance protein</fullName>
    </submittedName>
</protein>
<dbReference type="CDD" id="cd13874">
    <property type="entry name" value="CuRO_2_CopA"/>
    <property type="match status" value="1"/>
</dbReference>
<dbReference type="GO" id="GO:0042597">
    <property type="term" value="C:periplasmic space"/>
    <property type="evidence" value="ECO:0007669"/>
    <property type="project" value="InterPro"/>
</dbReference>
<dbReference type="AlphaFoldDB" id="A0A4Q7YNF0"/>